<dbReference type="AlphaFoldDB" id="A0A5B8SYF7"/>
<dbReference type="OrthoDB" id="5828847at2"/>
<dbReference type="EMBL" id="CP042382">
    <property type="protein sequence ID" value="QEA39850.1"/>
    <property type="molecule type" value="Genomic_DNA"/>
</dbReference>
<dbReference type="InterPro" id="IPR021250">
    <property type="entry name" value="DUF2789"/>
</dbReference>
<evidence type="ECO:0000313" key="1">
    <source>
        <dbReference type="EMBL" id="QEA39850.1"/>
    </source>
</evidence>
<name>A0A5B8SYF7_9GAMM</name>
<dbReference type="Pfam" id="PF10982">
    <property type="entry name" value="DUF2789"/>
    <property type="match status" value="1"/>
</dbReference>
<proteinExistence type="predicted"/>
<dbReference type="Proteomes" id="UP000321272">
    <property type="component" value="Chromosome"/>
</dbReference>
<dbReference type="Gene3D" id="1.10.10.1130">
    <property type="entry name" value="Uncharacterised protein PF10982, DUF2789"/>
    <property type="match status" value="1"/>
</dbReference>
<dbReference type="InterPro" id="IPR038086">
    <property type="entry name" value="DUF2789_sf"/>
</dbReference>
<keyword evidence="2" id="KW-1185">Reference proteome</keyword>
<protein>
    <submittedName>
        <fullName evidence="1">DUF2789 domain-containing protein</fullName>
    </submittedName>
</protein>
<dbReference type="KEGG" id="paur:FGL86_12725"/>
<dbReference type="RefSeq" id="WP_147184898.1">
    <property type="nucleotide sequence ID" value="NZ_CP042382.1"/>
</dbReference>
<accession>A0A5B8SYF7</accession>
<reference evidence="1 2" key="1">
    <citation type="submission" date="2019-06" db="EMBL/GenBank/DDBJ databases">
        <title>Genome analyses of bacteria isolated from kimchi.</title>
        <authorList>
            <person name="Lee S."/>
            <person name="Ahn S."/>
            <person name="Roh S."/>
        </authorList>
    </citation>
    <scope>NUCLEOTIDE SEQUENCE [LARGE SCALE GENOMIC DNA]</scope>
    <source>
        <strain evidence="1 2">CBA4606</strain>
    </source>
</reference>
<organism evidence="1 2">
    <name type="scientific">Pistricoccus aurantiacus</name>
    <dbReference type="NCBI Taxonomy" id="1883414"/>
    <lineage>
        <taxon>Bacteria</taxon>
        <taxon>Pseudomonadati</taxon>
        <taxon>Pseudomonadota</taxon>
        <taxon>Gammaproteobacteria</taxon>
        <taxon>Oceanospirillales</taxon>
        <taxon>Halomonadaceae</taxon>
        <taxon>Pistricoccus</taxon>
    </lineage>
</organism>
<sequence length="78" mass="8707">MEHVNHPFSELFEQLGLPADSASIQAFIETHSPLPEKTALADAPFWNAGQAAFLRNAWEEDADWAETVDQLNIALRKS</sequence>
<evidence type="ECO:0000313" key="2">
    <source>
        <dbReference type="Proteomes" id="UP000321272"/>
    </source>
</evidence>
<gene>
    <name evidence="1" type="ORF">FGL86_12725</name>
</gene>